<proteinExistence type="predicted"/>
<dbReference type="AlphaFoldDB" id="A0A0R0DH37"/>
<keyword evidence="2" id="KW-1185">Reference proteome</keyword>
<dbReference type="PATRIC" id="fig|336566.3.peg.867"/>
<protein>
    <submittedName>
        <fullName evidence="1">Uncharacterized protein</fullName>
    </submittedName>
</protein>
<organism evidence="1 2">
    <name type="scientific">Stenotrophomonas ginsengisoli</name>
    <dbReference type="NCBI Taxonomy" id="336566"/>
    <lineage>
        <taxon>Bacteria</taxon>
        <taxon>Pseudomonadati</taxon>
        <taxon>Pseudomonadota</taxon>
        <taxon>Gammaproteobacteria</taxon>
        <taxon>Lysobacterales</taxon>
        <taxon>Lysobacteraceae</taxon>
        <taxon>Stenotrophomonas</taxon>
    </lineage>
</organism>
<evidence type="ECO:0000313" key="1">
    <source>
        <dbReference type="EMBL" id="KRG77358.1"/>
    </source>
</evidence>
<dbReference type="EMBL" id="LDJM01000018">
    <property type="protein sequence ID" value="KRG77358.1"/>
    <property type="molecule type" value="Genomic_DNA"/>
</dbReference>
<accession>A0A0R0DH37</accession>
<name>A0A0R0DH37_9GAMM</name>
<gene>
    <name evidence="1" type="ORF">ABB30_07610</name>
</gene>
<evidence type="ECO:0000313" key="2">
    <source>
        <dbReference type="Proteomes" id="UP000050956"/>
    </source>
</evidence>
<comment type="caution">
    <text evidence="1">The sequence shown here is derived from an EMBL/GenBank/DDBJ whole genome shotgun (WGS) entry which is preliminary data.</text>
</comment>
<reference evidence="1 2" key="1">
    <citation type="submission" date="2015-05" db="EMBL/GenBank/DDBJ databases">
        <title>Genome sequencing and analysis of members of genus Stenotrophomonas.</title>
        <authorList>
            <person name="Patil P.P."/>
            <person name="Midha S."/>
            <person name="Patil P.B."/>
        </authorList>
    </citation>
    <scope>NUCLEOTIDE SEQUENCE [LARGE SCALE GENOMIC DNA]</scope>
    <source>
        <strain evidence="1 2">DSM 24757</strain>
    </source>
</reference>
<sequence length="100" mass="11259">MPALLSIAGLRLRSQAAPRLFNAALRRRYRYQGVDTALLSATAVFYALHPDDALHHLLQHLGVGDDLFMLGLAGRWINNDLEDFLHWERDQAALPAQPRS</sequence>
<dbReference type="Proteomes" id="UP000050956">
    <property type="component" value="Unassembled WGS sequence"/>
</dbReference>